<dbReference type="OrthoDB" id="28205at10239"/>
<dbReference type="Pfam" id="PF12299">
    <property type="entry name" value="DUF3627"/>
    <property type="match status" value="1"/>
</dbReference>
<proteinExistence type="predicted"/>
<dbReference type="EMBL" id="AP013055">
    <property type="protein sequence ID" value="BAO49563.1"/>
    <property type="molecule type" value="Genomic_DNA"/>
</dbReference>
<feature type="coiled-coil region" evidence="1">
    <location>
        <begin position="50"/>
        <end position="109"/>
    </location>
</feature>
<reference evidence="3 4" key="1">
    <citation type="journal article" date="2014" name="Virology">
        <title>The complete genome sequence of the Alphaentomopoxvirus Anomala cuprea entomopoxvirus, including its terminal hairpin loop sequences, suggests a potentially unique mode of apoptosis inhibition and mode of DNA replication.</title>
        <authorList>
            <person name="Mitsuhashi W."/>
            <person name="Miyamoto K."/>
            <person name="Wada S."/>
        </authorList>
    </citation>
    <scope>NUCLEOTIDE SEQUENCE [LARGE SCALE GENOMIC DNA]</scope>
    <source>
        <strain evidence="3">CV6M</strain>
    </source>
</reference>
<dbReference type="GeneID" id="18263632"/>
<evidence type="ECO:0000259" key="2">
    <source>
        <dbReference type="PROSITE" id="PS51301"/>
    </source>
</evidence>
<keyword evidence="4" id="KW-1185">Reference proteome</keyword>
<dbReference type="RefSeq" id="YP_009001676.1">
    <property type="nucleotide sequence ID" value="NC_023426.1"/>
</dbReference>
<evidence type="ECO:0000256" key="1">
    <source>
        <dbReference type="SAM" id="Coils"/>
    </source>
</evidence>
<name>W6JIY0_9POXV</name>
<dbReference type="PROSITE" id="PS51301">
    <property type="entry name" value="KILA_N"/>
    <property type="match status" value="1"/>
</dbReference>
<dbReference type="KEGG" id="vg:18263632"/>
<dbReference type="Pfam" id="PF04383">
    <property type="entry name" value="KilA-N"/>
    <property type="match status" value="1"/>
</dbReference>
<protein>
    <submittedName>
        <fullName evidence="3">KilA-N domain-containing protein</fullName>
    </submittedName>
</protein>
<sequence length="227" mass="27386">MILFDFHGKNEKDKLISGTYVHSKLILNIASWISRDFYDKCSDIINTYFINYYLKEYQNQKNKLENKINEYDKLVNEKKNCITNLENSIKELNISNNQLNNTLQNVKSKIINDPFTQEKFNTFTIIKLNIDNPEENYNYYISTVCERDYDKRISNLRSEYPNMEIILSLNKIPNSKYLFDRIKNELAIHIDYHINFIDLIPKKKKKNWLREDEFLRKIMEIKEDLNI</sequence>
<organism evidence="3 4">
    <name type="scientific">Alphaentomopoxvirus acuprea</name>
    <dbReference type="NCBI Taxonomy" id="62099"/>
    <lineage>
        <taxon>Viruses</taxon>
        <taxon>Varidnaviria</taxon>
        <taxon>Bamfordvirae</taxon>
        <taxon>Nucleocytoviricota</taxon>
        <taxon>Pokkesviricetes</taxon>
        <taxon>Chitovirales</taxon>
        <taxon>Poxviridae</taxon>
        <taxon>Entomopoxvirinae</taxon>
        <taxon>Alphaentomopoxvirus</taxon>
    </lineage>
</organism>
<keyword evidence="1" id="KW-0175">Coiled coil</keyword>
<evidence type="ECO:0000313" key="3">
    <source>
        <dbReference type="EMBL" id="BAO49563.1"/>
    </source>
</evidence>
<feature type="domain" description="KilA-N" evidence="2">
    <location>
        <begin position="1"/>
        <end position="48"/>
    </location>
</feature>
<dbReference type="Proteomes" id="UP000174145">
    <property type="component" value="Segment"/>
</dbReference>
<accession>W6JIY0</accession>
<dbReference type="InterPro" id="IPR017880">
    <property type="entry name" value="KilA_N"/>
</dbReference>
<dbReference type="InterPro" id="IPR018004">
    <property type="entry name" value="KilA/APSES_HTH"/>
</dbReference>
<dbReference type="InterPro" id="IPR022549">
    <property type="entry name" value="DUF3627"/>
</dbReference>
<evidence type="ECO:0000313" key="4">
    <source>
        <dbReference type="Proteomes" id="UP000174145"/>
    </source>
</evidence>